<dbReference type="EMBL" id="JBJURJ010000013">
    <property type="protein sequence ID" value="MFM9330442.1"/>
    <property type="molecule type" value="Genomic_DNA"/>
</dbReference>
<keyword evidence="2" id="KW-1185">Reference proteome</keyword>
<gene>
    <name evidence="1" type="ORF">ACI1P1_19255</name>
</gene>
<evidence type="ECO:0000313" key="2">
    <source>
        <dbReference type="Proteomes" id="UP001631969"/>
    </source>
</evidence>
<organism evidence="1 2">
    <name type="scientific">Paenibacillus mesotrionivorans</name>
    <dbReference type="NCBI Taxonomy" id="3160968"/>
    <lineage>
        <taxon>Bacteria</taxon>
        <taxon>Bacillati</taxon>
        <taxon>Bacillota</taxon>
        <taxon>Bacilli</taxon>
        <taxon>Bacillales</taxon>
        <taxon>Paenibacillaceae</taxon>
        <taxon>Paenibacillus</taxon>
    </lineage>
</organism>
<keyword evidence="1" id="KW-0378">Hydrolase</keyword>
<reference evidence="1" key="1">
    <citation type="submission" date="2024-12" db="EMBL/GenBank/DDBJ databases">
        <authorList>
            <person name="Wu N."/>
        </authorList>
    </citation>
    <scope>NUCLEOTIDE SEQUENCE</scope>
    <source>
        <strain evidence="1">P15</strain>
    </source>
</reference>
<comment type="caution">
    <text evidence="1">The sequence shown here is derived from an EMBL/GenBank/DDBJ whole genome shotgun (WGS) entry which is preliminary data.</text>
</comment>
<dbReference type="Proteomes" id="UP001631969">
    <property type="component" value="Unassembled WGS sequence"/>
</dbReference>
<sequence length="209" mass="22885">MFASIRNVYCVGRNYKAHAEELGNELPKEPMIFMKPSHALTPADGGAIGLPGLRGELHFETELVIRIGRSYEPGLSADELIDGMAFGIDFTLRDVQSGIKVKGLPWLPAKGFRRSAPLGPWLDFPGTARLAEQDFTLLKNGEEAQRGNVSRMIFDLQRIIDFCAAEYGLGQGDIIFTGTPEGVGPVKDNDRLELFWGEEAAGAFTVSLQ</sequence>
<name>A0ACC7P1A6_9BACL</name>
<proteinExistence type="predicted"/>
<protein>
    <submittedName>
        <fullName evidence="1">Fumarylacetoacetate hydrolase family protein</fullName>
    </submittedName>
</protein>
<evidence type="ECO:0000313" key="1">
    <source>
        <dbReference type="EMBL" id="MFM9330442.1"/>
    </source>
</evidence>
<accession>A0ACC7P1A6</accession>